<feature type="domain" description="V-ATPase proteolipid subunit C-like" evidence="15">
    <location>
        <begin position="763"/>
        <end position="824"/>
    </location>
</feature>
<reference evidence="16 17" key="1">
    <citation type="journal article" date="2024" name="Microbiol. Resour. Announc.">
        <title>Genome annotations for the ascomycete fungi Trichoderma harzianum, Trichoderma aggressivum, and Purpureocillium lilacinum.</title>
        <authorList>
            <person name="Beijen E.P.W."/>
            <person name="Ohm R.A."/>
        </authorList>
    </citation>
    <scope>NUCLEOTIDE SEQUENCE [LARGE SCALE GENOMIC DNA]</scope>
    <source>
        <strain evidence="16 17">CBS 150709</strain>
    </source>
</reference>
<evidence type="ECO:0000256" key="11">
    <source>
        <dbReference type="ARBA" id="ARBA00023136"/>
    </source>
</evidence>
<sequence>MQPPASEKKPSGSASIFSAGVPRARLLPDPCPAPVALGPATPAWMDGCNLAGPGSVVRRAAGLSRDGGLGSAQRSSGKVNIHPPALYTVPAGNAHRPGVYSIMMMADLRASAETDPSRHVQAICVIYDKSSTAARWSRQGMGKIFSLPSAAGGVPSCATKTPGPSSGVAGGKKRPLSCFSLPCRAPAAGVSRRPVPLPGAASPIPEACSPSRLTRALACRGASWRGLSRACRDAVDVRRRSTTRGPWARTSIRLHAAMLSSTRRERVEMDRCWAGQRLGPPAPEQHQQPPLCRTLCAGRGTAGSRCAVGTFVASQTPGQRDERLLFIAVVAPFAAYHVPQGSPCWKQTPSHCFRRLVRRCLWPPVPPSTPFSASVRARPPVMGLVGTTASAAPRPQPRARPSPSHAPNPPAIHPRVRAQALAVSLELRHLALAVLVPVNGRRQVGRTPWSGLDDRGASLPGALPVPVICAANLISRYRAGFFFMPQTTTSEPSGPVPIHGPQTRSPEQGARAISVVVEALLKRSTWRIPLSTIQPWPSAEPTRLPPTGYQPVRAFVQAGFAPAVLVVCSPWPREKSLSPSISTTSGPACHPVRVCVLHPHRCPGWPPSILEPPDPSSPPEWNPLLVSLPQIQSPSLFPFLPTALLFPPTLPVPPLHFLAFNLRVNSLQTTLSPHTTVTMAATRVFASRLATQMATKAARPAIRAPVAAASKRTISGSASPLQTLKRQQATTLLQATTRNAFQVQRRAYSSEIAQAMVEVSKNIGMGSAAIGLTGAGIGIGLVFAALLHAVARNPALRGQLFSYAILGFAFVEAIGLFDLMVALMAKFVSRLRPAHPRDARNGEFETDMPIADLNYFPFVWESSCRVMEL</sequence>
<evidence type="ECO:0000256" key="10">
    <source>
        <dbReference type="ARBA" id="ARBA00023121"/>
    </source>
</evidence>
<keyword evidence="10" id="KW-0446">Lipid-binding</keyword>
<evidence type="ECO:0000313" key="17">
    <source>
        <dbReference type="Proteomes" id="UP001287286"/>
    </source>
</evidence>
<name>A0ABR0CCM2_PURLI</name>
<proteinExistence type="inferred from homology"/>
<dbReference type="PANTHER" id="PTHR10031">
    <property type="entry name" value="ATP SYNTHASE LIPID-BINDING PROTEIN, MITOCHONDRIAL"/>
    <property type="match status" value="1"/>
</dbReference>
<evidence type="ECO:0000256" key="5">
    <source>
        <dbReference type="ARBA" id="ARBA00022547"/>
    </source>
</evidence>
<comment type="caution">
    <text evidence="16">The sequence shown here is derived from an EMBL/GenBank/DDBJ whole genome shotgun (WGS) entry which is preliminary data.</text>
</comment>
<accession>A0ABR0CCM2</accession>
<dbReference type="PRINTS" id="PR00124">
    <property type="entry name" value="ATPASEC"/>
</dbReference>
<organism evidence="16 17">
    <name type="scientific">Purpureocillium lilacinum</name>
    <name type="common">Paecilomyces lilacinus</name>
    <dbReference type="NCBI Taxonomy" id="33203"/>
    <lineage>
        <taxon>Eukaryota</taxon>
        <taxon>Fungi</taxon>
        <taxon>Dikarya</taxon>
        <taxon>Ascomycota</taxon>
        <taxon>Pezizomycotina</taxon>
        <taxon>Sordariomycetes</taxon>
        <taxon>Hypocreomycetidae</taxon>
        <taxon>Hypocreales</taxon>
        <taxon>Ophiocordycipitaceae</taxon>
        <taxon>Purpureocillium</taxon>
    </lineage>
</organism>
<dbReference type="SUPFAM" id="SSF81333">
    <property type="entry name" value="F1F0 ATP synthase subunit C"/>
    <property type="match status" value="1"/>
</dbReference>
<comment type="similarity">
    <text evidence="2">Belongs to the ATPase C chain family.</text>
</comment>
<evidence type="ECO:0000256" key="4">
    <source>
        <dbReference type="ARBA" id="ARBA00022448"/>
    </source>
</evidence>
<evidence type="ECO:0000256" key="1">
    <source>
        <dbReference type="ARBA" id="ARBA00004225"/>
    </source>
</evidence>
<dbReference type="Proteomes" id="UP001287286">
    <property type="component" value="Unassembled WGS sequence"/>
</dbReference>
<dbReference type="HAMAP" id="MF_01396">
    <property type="entry name" value="ATP_synth_c_bact"/>
    <property type="match status" value="1"/>
</dbReference>
<evidence type="ECO:0000256" key="6">
    <source>
        <dbReference type="ARBA" id="ARBA00022692"/>
    </source>
</evidence>
<protein>
    <recommendedName>
        <fullName evidence="3">ATP synthase subunit 9, mitochondrial</fullName>
    </recommendedName>
    <alternativeName>
        <fullName evidence="12">Lipid-binding protein</fullName>
    </alternativeName>
</protein>
<keyword evidence="7" id="KW-0375">Hydrogen ion transport</keyword>
<dbReference type="InterPro" id="IPR038662">
    <property type="entry name" value="ATP_synth_F0_csu_sf"/>
</dbReference>
<feature type="compositionally biased region" description="Pro residues" evidence="13">
    <location>
        <begin position="394"/>
        <end position="412"/>
    </location>
</feature>
<evidence type="ECO:0000256" key="13">
    <source>
        <dbReference type="SAM" id="MobiDB-lite"/>
    </source>
</evidence>
<evidence type="ECO:0000256" key="12">
    <source>
        <dbReference type="ARBA" id="ARBA00030961"/>
    </source>
</evidence>
<gene>
    <name evidence="16" type="ORF">Purlil1_1657</name>
</gene>
<dbReference type="EMBL" id="JAWRVI010000004">
    <property type="protein sequence ID" value="KAK4094166.1"/>
    <property type="molecule type" value="Genomic_DNA"/>
</dbReference>
<dbReference type="PANTHER" id="PTHR10031:SF13">
    <property type="entry name" value="ATP SYNTHASE SUBUNIT 9, MITOCHONDRIAL"/>
    <property type="match status" value="1"/>
</dbReference>
<dbReference type="CDD" id="cd18182">
    <property type="entry name" value="ATP-synt_Fo_c_ATP5G3"/>
    <property type="match status" value="1"/>
</dbReference>
<evidence type="ECO:0000256" key="7">
    <source>
        <dbReference type="ARBA" id="ARBA00022781"/>
    </source>
</evidence>
<evidence type="ECO:0000256" key="9">
    <source>
        <dbReference type="ARBA" id="ARBA00023065"/>
    </source>
</evidence>
<dbReference type="InterPro" id="IPR020537">
    <property type="entry name" value="ATP_synth_F0_csu_DDCD_BS"/>
</dbReference>
<evidence type="ECO:0000256" key="8">
    <source>
        <dbReference type="ARBA" id="ARBA00022989"/>
    </source>
</evidence>
<keyword evidence="17" id="KW-1185">Reference proteome</keyword>
<dbReference type="PROSITE" id="PS00605">
    <property type="entry name" value="ATPASE_C"/>
    <property type="match status" value="1"/>
</dbReference>
<evidence type="ECO:0000256" key="2">
    <source>
        <dbReference type="ARBA" id="ARBA00006704"/>
    </source>
</evidence>
<dbReference type="Gene3D" id="1.20.20.10">
    <property type="entry name" value="F1F0 ATP synthase subunit C"/>
    <property type="match status" value="1"/>
</dbReference>
<evidence type="ECO:0000313" key="16">
    <source>
        <dbReference type="EMBL" id="KAK4094166.1"/>
    </source>
</evidence>
<evidence type="ECO:0000256" key="14">
    <source>
        <dbReference type="SAM" id="Phobius"/>
    </source>
</evidence>
<evidence type="ECO:0000256" key="3">
    <source>
        <dbReference type="ARBA" id="ARBA00019317"/>
    </source>
</evidence>
<keyword evidence="9" id="KW-0406">Ion transport</keyword>
<comment type="subcellular location">
    <subcellularLocation>
        <location evidence="1">Mitochondrion membrane</location>
        <topology evidence="1">Multi-pass membrane protein</topology>
    </subcellularLocation>
</comment>
<dbReference type="InterPro" id="IPR002379">
    <property type="entry name" value="ATPase_proteolipid_c-like_dom"/>
</dbReference>
<keyword evidence="4" id="KW-0813">Transport</keyword>
<keyword evidence="6 14" id="KW-0812">Transmembrane</keyword>
<feature type="region of interest" description="Disordered" evidence="13">
    <location>
        <begin position="387"/>
        <end position="412"/>
    </location>
</feature>
<dbReference type="Pfam" id="PF00137">
    <property type="entry name" value="ATP-synt_C"/>
    <property type="match status" value="1"/>
</dbReference>
<feature type="transmembrane region" description="Helical" evidence="14">
    <location>
        <begin position="769"/>
        <end position="791"/>
    </location>
</feature>
<dbReference type="InterPro" id="IPR035921">
    <property type="entry name" value="F/V-ATP_Csub_sf"/>
</dbReference>
<dbReference type="InterPro" id="IPR000454">
    <property type="entry name" value="ATP_synth_F0_csu"/>
</dbReference>
<keyword evidence="11 14" id="KW-0472">Membrane</keyword>
<feature type="transmembrane region" description="Helical" evidence="14">
    <location>
        <begin position="803"/>
        <end position="825"/>
    </location>
</feature>
<keyword evidence="8 14" id="KW-1133">Transmembrane helix</keyword>
<evidence type="ECO:0000259" key="15">
    <source>
        <dbReference type="Pfam" id="PF00137"/>
    </source>
</evidence>
<keyword evidence="5" id="KW-0138">CF(0)</keyword>